<protein>
    <submittedName>
        <fullName evidence="2">Uncharacterized protein</fullName>
    </submittedName>
</protein>
<dbReference type="AlphaFoldDB" id="A0A0G4ASG1"/>
<reference evidence="2 3" key="1">
    <citation type="journal article" date="2015" name="Nature">
        <title>rRNA introns, odd ribosomes, and small enigmatic genomes across a large radiation of phyla.</title>
        <authorList>
            <person name="Brown C.T."/>
            <person name="Hug L.A."/>
            <person name="Thomas B.C."/>
            <person name="Sharon I."/>
            <person name="Castelle C.J."/>
            <person name="Singh A."/>
            <person name="Wilkins M.J."/>
            <person name="Williams K.H."/>
            <person name="Banfield J.F."/>
        </authorList>
    </citation>
    <scope>NUCLEOTIDE SEQUENCE [LARGE SCALE GENOMIC DNA]</scope>
</reference>
<gene>
    <name evidence="2" type="ORF">UX70_C0001G0989</name>
</gene>
<keyword evidence="1" id="KW-0812">Transmembrane</keyword>
<dbReference type="EMBL" id="CP011209">
    <property type="protein sequence ID" value="AKM78686.1"/>
    <property type="molecule type" value="Genomic_DNA"/>
</dbReference>
<accession>A0A0G4ASG1</accession>
<evidence type="ECO:0000313" key="2">
    <source>
        <dbReference type="EMBL" id="AKM78686.1"/>
    </source>
</evidence>
<feature type="transmembrane region" description="Helical" evidence="1">
    <location>
        <begin position="44"/>
        <end position="66"/>
    </location>
</feature>
<dbReference type="KEGG" id="pwo:UX70_C0001G0989"/>
<organism evidence="2 3">
    <name type="scientific">Candidatus Wolfebacteria bacterium GW2011_GWB1_47_1</name>
    <dbReference type="NCBI Taxonomy" id="1619007"/>
    <lineage>
        <taxon>Bacteria</taxon>
        <taxon>Candidatus Wolfeibacteriota</taxon>
    </lineage>
</organism>
<sequence length="67" mass="7885">MDQKEFDKAHEDALQKKMLEEPDYWFKARRQRWDEWGSPVGLGLVWALFIIPLGFFLLLLHLAGLLG</sequence>
<name>A0A0G4ASG1_9BACT</name>
<keyword evidence="1" id="KW-1133">Transmembrane helix</keyword>
<evidence type="ECO:0000313" key="3">
    <source>
        <dbReference type="Proteomes" id="UP000035656"/>
    </source>
</evidence>
<evidence type="ECO:0000256" key="1">
    <source>
        <dbReference type="SAM" id="Phobius"/>
    </source>
</evidence>
<keyword evidence="1" id="KW-0472">Membrane</keyword>
<proteinExistence type="predicted"/>
<dbReference type="Proteomes" id="UP000035656">
    <property type="component" value="Chromosome"/>
</dbReference>